<dbReference type="InterPro" id="IPR000835">
    <property type="entry name" value="HTH_MarR-typ"/>
</dbReference>
<dbReference type="Pfam" id="PF01047">
    <property type="entry name" value="MarR"/>
    <property type="match status" value="1"/>
</dbReference>
<keyword evidence="3" id="KW-0804">Transcription</keyword>
<name>A0A1C0YUF3_9BACL</name>
<proteinExistence type="predicted"/>
<accession>A0A1C0YUF3</accession>
<keyword evidence="1" id="KW-0805">Transcription regulation</keyword>
<dbReference type="PANTHER" id="PTHR42756">
    <property type="entry name" value="TRANSCRIPTIONAL REGULATOR, MARR"/>
    <property type="match status" value="1"/>
</dbReference>
<dbReference type="PRINTS" id="PR00598">
    <property type="entry name" value="HTHMARR"/>
</dbReference>
<keyword evidence="6" id="KW-1185">Reference proteome</keyword>
<dbReference type="InterPro" id="IPR036390">
    <property type="entry name" value="WH_DNA-bd_sf"/>
</dbReference>
<dbReference type="PANTHER" id="PTHR42756:SF1">
    <property type="entry name" value="TRANSCRIPTIONAL REPRESSOR OF EMRAB OPERON"/>
    <property type="match status" value="1"/>
</dbReference>
<evidence type="ECO:0000313" key="6">
    <source>
        <dbReference type="Proteomes" id="UP000093482"/>
    </source>
</evidence>
<protein>
    <submittedName>
        <fullName evidence="5">MarR family transcriptional regulator</fullName>
    </submittedName>
</protein>
<dbReference type="Gene3D" id="1.10.10.10">
    <property type="entry name" value="Winged helix-like DNA-binding domain superfamily/Winged helix DNA-binding domain"/>
    <property type="match status" value="1"/>
</dbReference>
<gene>
    <name evidence="5" type="ORF">A6K76_01600</name>
</gene>
<comment type="caution">
    <text evidence="5">The sequence shown here is derived from an EMBL/GenBank/DDBJ whole genome shotgun (WGS) entry which is preliminary data.</text>
</comment>
<reference evidence="5 6" key="1">
    <citation type="submission" date="2016-07" db="EMBL/GenBank/DDBJ databases">
        <title>Caryophanon latum genome sequencing.</title>
        <authorList>
            <person name="Verma A."/>
            <person name="Pal Y."/>
            <person name="Krishnamurthi S."/>
        </authorList>
    </citation>
    <scope>NUCLEOTIDE SEQUENCE [LARGE SCALE GENOMIC DNA]</scope>
    <source>
        <strain evidence="5 6">DSM 14151</strain>
    </source>
</reference>
<evidence type="ECO:0000313" key="5">
    <source>
        <dbReference type="EMBL" id="OCS90771.1"/>
    </source>
</evidence>
<keyword evidence="2" id="KW-0238">DNA-binding</keyword>
<feature type="domain" description="HTH marR-type" evidence="4">
    <location>
        <begin position="5"/>
        <end position="137"/>
    </location>
</feature>
<sequence>MEQLKLKAMMTMLRASQHIGEYSRQQVKAYNLNITEFAVLELLYHKGEQPIQMIGKKILIASSSITYVVDKLEKKGYVQRIHCPSDRRVIYASLTDEGRTFIETIFPQHAAAMTELFEGLDEEQLQQLIDISKQVGKKAEASY</sequence>
<organism evidence="5 6">
    <name type="scientific">Caryophanon latum</name>
    <dbReference type="NCBI Taxonomy" id="33977"/>
    <lineage>
        <taxon>Bacteria</taxon>
        <taxon>Bacillati</taxon>
        <taxon>Bacillota</taxon>
        <taxon>Bacilli</taxon>
        <taxon>Bacillales</taxon>
        <taxon>Caryophanaceae</taxon>
        <taxon>Caryophanon</taxon>
    </lineage>
</organism>
<evidence type="ECO:0000256" key="3">
    <source>
        <dbReference type="ARBA" id="ARBA00023163"/>
    </source>
</evidence>
<evidence type="ECO:0000259" key="4">
    <source>
        <dbReference type="PROSITE" id="PS50995"/>
    </source>
</evidence>
<dbReference type="EMBL" id="MATO01000034">
    <property type="protein sequence ID" value="OCS90771.1"/>
    <property type="molecule type" value="Genomic_DNA"/>
</dbReference>
<dbReference type="SMART" id="SM00347">
    <property type="entry name" value="HTH_MARR"/>
    <property type="match status" value="1"/>
</dbReference>
<evidence type="ECO:0000256" key="2">
    <source>
        <dbReference type="ARBA" id="ARBA00023125"/>
    </source>
</evidence>
<dbReference type="InterPro" id="IPR023187">
    <property type="entry name" value="Tscrpt_reg_MarR-type_CS"/>
</dbReference>
<dbReference type="GO" id="GO:0003677">
    <property type="term" value="F:DNA binding"/>
    <property type="evidence" value="ECO:0007669"/>
    <property type="project" value="UniProtKB-KW"/>
</dbReference>
<dbReference type="RefSeq" id="WP_066464160.1">
    <property type="nucleotide sequence ID" value="NZ_MATO01000034.1"/>
</dbReference>
<dbReference type="GO" id="GO:0003700">
    <property type="term" value="F:DNA-binding transcription factor activity"/>
    <property type="evidence" value="ECO:0007669"/>
    <property type="project" value="InterPro"/>
</dbReference>
<dbReference type="PROSITE" id="PS01117">
    <property type="entry name" value="HTH_MARR_1"/>
    <property type="match status" value="1"/>
</dbReference>
<dbReference type="PROSITE" id="PS50995">
    <property type="entry name" value="HTH_MARR_2"/>
    <property type="match status" value="1"/>
</dbReference>
<dbReference type="AlphaFoldDB" id="A0A1C0YUF3"/>
<dbReference type="Proteomes" id="UP000093482">
    <property type="component" value="Unassembled WGS sequence"/>
</dbReference>
<dbReference type="OrthoDB" id="9799747at2"/>
<evidence type="ECO:0000256" key="1">
    <source>
        <dbReference type="ARBA" id="ARBA00023015"/>
    </source>
</evidence>
<dbReference type="SUPFAM" id="SSF46785">
    <property type="entry name" value="Winged helix' DNA-binding domain"/>
    <property type="match status" value="1"/>
</dbReference>
<dbReference type="InterPro" id="IPR036388">
    <property type="entry name" value="WH-like_DNA-bd_sf"/>
</dbReference>